<gene>
    <name evidence="2" type="ORF">HDC19173</name>
</gene>
<organism evidence="2">
    <name type="scientific">Drosophila melanogaster</name>
    <name type="common">Fruit fly</name>
    <dbReference type="NCBI Taxonomy" id="7227"/>
    <lineage>
        <taxon>Eukaryota</taxon>
        <taxon>Metazoa</taxon>
        <taxon>Ecdysozoa</taxon>
        <taxon>Arthropoda</taxon>
        <taxon>Hexapoda</taxon>
        <taxon>Insecta</taxon>
        <taxon>Pterygota</taxon>
        <taxon>Neoptera</taxon>
        <taxon>Endopterygota</taxon>
        <taxon>Diptera</taxon>
        <taxon>Brachycera</taxon>
        <taxon>Muscomorpha</taxon>
        <taxon>Ephydroidea</taxon>
        <taxon>Drosophilidae</taxon>
        <taxon>Drosophila</taxon>
        <taxon>Sophophora</taxon>
    </lineage>
</organism>
<evidence type="ECO:0000256" key="1">
    <source>
        <dbReference type="SAM" id="MobiDB-lite"/>
    </source>
</evidence>
<dbReference type="AlphaFoldDB" id="Q6IIA8"/>
<dbReference type="EMBL" id="BK003158">
    <property type="protein sequence ID" value="DAA03358.1"/>
    <property type="molecule type" value="Genomic_DNA"/>
</dbReference>
<proteinExistence type="predicted"/>
<sequence length="139" mass="15341">MCWLKATDTDSDTDTDTDTDTDADADTDTDTNTYWQKENNVEKVTTTTWATGPTAAHPFFASSKIYVKYIWGCRYGYGYVQMSRVLNCINSFNDVQIEAAAAVGGLLVAPPRLFCPAHLGPKISRHFVTPVCRAVAHNP</sequence>
<accession>Q6IIA8</accession>
<feature type="region of interest" description="Disordered" evidence="1">
    <location>
        <begin position="1"/>
        <end position="31"/>
    </location>
</feature>
<protein>
    <submittedName>
        <fullName evidence="2">HDC19173</fullName>
    </submittedName>
</protein>
<name>Q6IIA8_DROME</name>
<evidence type="ECO:0000313" key="2">
    <source>
        <dbReference type="EMBL" id="DAA03358.1"/>
    </source>
</evidence>
<reference evidence="2" key="1">
    <citation type="journal article" date="2003" name="Genome Biol.">
        <title>An integrated gene annotation and transcriptional profiling approach towards the full gene content of the Drosophila genome.</title>
        <authorList>
            <person name="Hild M."/>
            <person name="Beckmann B."/>
            <person name="Haas S.A."/>
            <person name="Koch B."/>
            <person name="Solovyev V."/>
            <person name="Busold C."/>
            <person name="Fellenberg K."/>
            <person name="Boutros M."/>
            <person name="Vingron M."/>
            <person name="Sauer F."/>
            <person name="Hoheisel J.D."/>
            <person name="Paro R."/>
        </authorList>
    </citation>
    <scope>NUCLEOTIDE SEQUENCE</scope>
</reference>
<feature type="compositionally biased region" description="Acidic residues" evidence="1">
    <location>
        <begin position="9"/>
        <end position="29"/>
    </location>
</feature>